<dbReference type="AlphaFoldDB" id="A0A3M9MJG8"/>
<proteinExistence type="predicted"/>
<organism evidence="1 2">
    <name type="scientific">Rufibacter latericius</name>
    <dbReference type="NCBI Taxonomy" id="2487040"/>
    <lineage>
        <taxon>Bacteria</taxon>
        <taxon>Pseudomonadati</taxon>
        <taxon>Bacteroidota</taxon>
        <taxon>Cytophagia</taxon>
        <taxon>Cytophagales</taxon>
        <taxon>Hymenobacteraceae</taxon>
        <taxon>Rufibacter</taxon>
    </lineage>
</organism>
<dbReference type="Proteomes" id="UP000272117">
    <property type="component" value="Unassembled WGS sequence"/>
</dbReference>
<accession>A0A3M9MJG8</accession>
<evidence type="ECO:0008006" key="3">
    <source>
        <dbReference type="Google" id="ProtNLM"/>
    </source>
</evidence>
<dbReference type="EMBL" id="RJJD01000008">
    <property type="protein sequence ID" value="RNI25699.1"/>
    <property type="molecule type" value="Genomic_DNA"/>
</dbReference>
<comment type="caution">
    <text evidence="1">The sequence shown here is derived from an EMBL/GenBank/DDBJ whole genome shotgun (WGS) entry which is preliminary data.</text>
</comment>
<name>A0A3M9MJG8_9BACT</name>
<sequence length="165" mass="18410">MVKNQTYGLFLLIILPFLKEISGSTTPAPAMPAINHHPVAMNAPVKAVAEVKDNTVHIDVDASVYFPVEEQTDEDPFITADGSKINEKNPGQHRWLALSRNLLARWGGKIDYGDSVKVEGISPKLDGIYVVRDAMHHRIKNRVDILVGPNDKIMGYWEDVKLIKL</sequence>
<evidence type="ECO:0000313" key="1">
    <source>
        <dbReference type="EMBL" id="RNI25699.1"/>
    </source>
</evidence>
<protein>
    <recommendedName>
        <fullName evidence="3">3D domain-containing protein</fullName>
    </recommendedName>
</protein>
<reference evidence="1 2" key="1">
    <citation type="submission" date="2018-11" db="EMBL/GenBank/DDBJ databases">
        <title>Rufibacter latericius sp. nov., isolated from water in Baiyang Lake.</title>
        <authorList>
            <person name="Yang Y."/>
        </authorList>
    </citation>
    <scope>NUCLEOTIDE SEQUENCE [LARGE SCALE GENOMIC DNA]</scope>
    <source>
        <strain evidence="1 2">R-22-1c-1</strain>
    </source>
</reference>
<keyword evidence="2" id="KW-1185">Reference proteome</keyword>
<dbReference type="CDD" id="cd22784">
    <property type="entry name" value="DPBB_MltA_YuiC-like"/>
    <property type="match status" value="1"/>
</dbReference>
<gene>
    <name evidence="1" type="ORF">EFB08_12640</name>
</gene>
<evidence type="ECO:0000313" key="2">
    <source>
        <dbReference type="Proteomes" id="UP000272117"/>
    </source>
</evidence>